<protein>
    <recommendedName>
        <fullName evidence="1">PB1 domain-containing protein</fullName>
    </recommendedName>
</protein>
<dbReference type="EMBL" id="SFCI01002600">
    <property type="protein sequence ID" value="TFY73721.1"/>
    <property type="molecule type" value="Genomic_DNA"/>
</dbReference>
<dbReference type="OrthoDB" id="9450131at2759"/>
<dbReference type="SMART" id="SM00666">
    <property type="entry name" value="PB1"/>
    <property type="match status" value="1"/>
</dbReference>
<organism evidence="2 3">
    <name type="scientific">Hericium alpestre</name>
    <dbReference type="NCBI Taxonomy" id="135208"/>
    <lineage>
        <taxon>Eukaryota</taxon>
        <taxon>Fungi</taxon>
        <taxon>Dikarya</taxon>
        <taxon>Basidiomycota</taxon>
        <taxon>Agaricomycotina</taxon>
        <taxon>Agaricomycetes</taxon>
        <taxon>Russulales</taxon>
        <taxon>Hericiaceae</taxon>
        <taxon>Hericium</taxon>
    </lineage>
</organism>
<accession>A0A4Y9ZIQ6</accession>
<name>A0A4Y9ZIQ6_9AGAM</name>
<dbReference type="InterPro" id="IPR053793">
    <property type="entry name" value="PB1-like"/>
</dbReference>
<feature type="domain" description="PB1" evidence="1">
    <location>
        <begin position="61"/>
        <end position="147"/>
    </location>
</feature>
<dbReference type="InterPro" id="IPR000270">
    <property type="entry name" value="PB1_dom"/>
</dbReference>
<dbReference type="Gene3D" id="3.10.20.90">
    <property type="entry name" value="Phosphatidylinositol 3-kinase Catalytic Subunit, Chain A, domain 1"/>
    <property type="match status" value="1"/>
</dbReference>
<dbReference type="Proteomes" id="UP000298061">
    <property type="component" value="Unassembled WGS sequence"/>
</dbReference>
<gene>
    <name evidence="2" type="ORF">EWM64_g10291</name>
</gene>
<dbReference type="Pfam" id="PF00564">
    <property type="entry name" value="PB1"/>
    <property type="match status" value="1"/>
</dbReference>
<reference evidence="2 3" key="1">
    <citation type="submission" date="2019-02" db="EMBL/GenBank/DDBJ databases">
        <title>Genome sequencing of the rare red list fungi Hericium alpestre (H. flagellum).</title>
        <authorList>
            <person name="Buettner E."/>
            <person name="Kellner H."/>
        </authorList>
    </citation>
    <scope>NUCLEOTIDE SEQUENCE [LARGE SCALE GENOMIC DNA]</scope>
    <source>
        <strain evidence="2 3">DSM 108284</strain>
    </source>
</reference>
<dbReference type="AlphaFoldDB" id="A0A4Y9ZIQ6"/>
<proteinExistence type="predicted"/>
<evidence type="ECO:0000313" key="2">
    <source>
        <dbReference type="EMBL" id="TFY73721.1"/>
    </source>
</evidence>
<evidence type="ECO:0000313" key="3">
    <source>
        <dbReference type="Proteomes" id="UP000298061"/>
    </source>
</evidence>
<sequence>MHAWTLSHCLDPLFVSITDRCSATLSTSPSRSPSLISQYDEEEEGYVTGSGEWDEAFELVKVRVKIHFEDDVRGMALDPAMPYAEFVARVAEKFDAAPGEIGLKFKDEDGGRVSLRDESDYEMAIETARESAKGKPEGRLELWCSRK</sequence>
<dbReference type="PROSITE" id="PS51745">
    <property type="entry name" value="PB1"/>
    <property type="match status" value="1"/>
</dbReference>
<dbReference type="SUPFAM" id="SSF54277">
    <property type="entry name" value="CAD &amp; PB1 domains"/>
    <property type="match status" value="1"/>
</dbReference>
<evidence type="ECO:0000259" key="1">
    <source>
        <dbReference type="PROSITE" id="PS51745"/>
    </source>
</evidence>
<dbReference type="STRING" id="135208.A0A4Y9ZIQ6"/>
<comment type="caution">
    <text evidence="2">The sequence shown here is derived from an EMBL/GenBank/DDBJ whole genome shotgun (WGS) entry which is preliminary data.</text>
</comment>
<keyword evidence="3" id="KW-1185">Reference proteome</keyword>